<evidence type="ECO:0000256" key="9">
    <source>
        <dbReference type="ARBA" id="ARBA00023315"/>
    </source>
</evidence>
<comment type="pathway">
    <text evidence="2">Cofactor biosynthesis; biotin biosynthesis.</text>
</comment>
<evidence type="ECO:0000313" key="16">
    <source>
        <dbReference type="Proteomes" id="UP000217768"/>
    </source>
</evidence>
<comment type="cofactor">
    <cofactor evidence="1 13">
        <name>pyridoxal 5'-phosphate</name>
        <dbReference type="ChEBI" id="CHEBI:597326"/>
    </cofactor>
</comment>
<dbReference type="InterPro" id="IPR050087">
    <property type="entry name" value="AON_synthase_class-II"/>
</dbReference>
<dbReference type="PANTHER" id="PTHR13693">
    <property type="entry name" value="CLASS II AMINOTRANSFERASE/8-AMINO-7-OXONONANOATE SYNTHASE"/>
    <property type="match status" value="1"/>
</dbReference>
<gene>
    <name evidence="15" type="ORF">CKJ66_09055</name>
</gene>
<dbReference type="EC" id="2.3.1.47" evidence="5"/>
<keyword evidence="9" id="KW-0012">Acyltransferase</keyword>
<dbReference type="InterPro" id="IPR015421">
    <property type="entry name" value="PyrdxlP-dep_Trfase_major"/>
</dbReference>
<keyword evidence="8 13" id="KW-0663">Pyridoxal phosphate</keyword>
<dbReference type="EMBL" id="NSFD01000011">
    <property type="protein sequence ID" value="PBA27019.1"/>
    <property type="molecule type" value="Genomic_DNA"/>
</dbReference>
<evidence type="ECO:0000256" key="1">
    <source>
        <dbReference type="ARBA" id="ARBA00001933"/>
    </source>
</evidence>
<feature type="domain" description="Aminotransferase class I/classII large" evidence="14">
    <location>
        <begin position="39"/>
        <end position="371"/>
    </location>
</feature>
<dbReference type="Proteomes" id="UP000217768">
    <property type="component" value="Unassembled WGS sequence"/>
</dbReference>
<accession>A0A2A2ZKP8</accession>
<comment type="subunit">
    <text evidence="4">Homodimer.</text>
</comment>
<dbReference type="Gene3D" id="3.40.640.10">
    <property type="entry name" value="Type I PLP-dependent aspartate aminotransferase-like (Major domain)"/>
    <property type="match status" value="1"/>
</dbReference>
<dbReference type="GO" id="GO:0030170">
    <property type="term" value="F:pyridoxal phosphate binding"/>
    <property type="evidence" value="ECO:0007669"/>
    <property type="project" value="InterPro"/>
</dbReference>
<dbReference type="GO" id="GO:0008710">
    <property type="term" value="F:8-amino-7-oxononanoate synthase activity"/>
    <property type="evidence" value="ECO:0007669"/>
    <property type="project" value="UniProtKB-EC"/>
</dbReference>
<comment type="similarity">
    <text evidence="3">Belongs to the class-II pyridoxal-phosphate-dependent aminotransferase family. BioF subfamily.</text>
</comment>
<dbReference type="InterPro" id="IPR001917">
    <property type="entry name" value="Aminotrans_II_pyridoxalP_BS"/>
</dbReference>
<evidence type="ECO:0000256" key="7">
    <source>
        <dbReference type="ARBA" id="ARBA00022756"/>
    </source>
</evidence>
<dbReference type="SMR" id="A0A2A2ZKP8"/>
<evidence type="ECO:0000256" key="2">
    <source>
        <dbReference type="ARBA" id="ARBA00004746"/>
    </source>
</evidence>
<proteinExistence type="inferred from homology"/>
<comment type="caution">
    <text evidence="15">The sequence shown here is derived from an EMBL/GenBank/DDBJ whole genome shotgun (WGS) entry which is preliminary data.</text>
</comment>
<evidence type="ECO:0000256" key="6">
    <source>
        <dbReference type="ARBA" id="ARBA00022679"/>
    </source>
</evidence>
<dbReference type="RefSeq" id="WP_011725323.1">
    <property type="nucleotide sequence ID" value="NZ_JAEKMK010000025.1"/>
</dbReference>
<name>A0A2A2ZKP8_MYCAV</name>
<organism evidence="15 16">
    <name type="scientific">Mycobacterium avium</name>
    <dbReference type="NCBI Taxonomy" id="1764"/>
    <lineage>
        <taxon>Bacteria</taxon>
        <taxon>Bacillati</taxon>
        <taxon>Actinomycetota</taxon>
        <taxon>Actinomycetes</taxon>
        <taxon>Mycobacteriales</taxon>
        <taxon>Mycobacteriaceae</taxon>
        <taxon>Mycobacterium</taxon>
        <taxon>Mycobacterium avium complex (MAC)</taxon>
    </lineage>
</organism>
<evidence type="ECO:0000256" key="11">
    <source>
        <dbReference type="ARBA" id="ARBA00033381"/>
    </source>
</evidence>
<evidence type="ECO:0000259" key="14">
    <source>
        <dbReference type="Pfam" id="PF00155"/>
    </source>
</evidence>
<dbReference type="InterPro" id="IPR015424">
    <property type="entry name" value="PyrdxlP-dep_Trfase"/>
</dbReference>
<dbReference type="InterPro" id="IPR015422">
    <property type="entry name" value="PyrdxlP-dep_Trfase_small"/>
</dbReference>
<evidence type="ECO:0000256" key="12">
    <source>
        <dbReference type="ARBA" id="ARBA00047715"/>
    </source>
</evidence>
<keyword evidence="7" id="KW-0093">Biotin biosynthesis</keyword>
<dbReference type="InterPro" id="IPR004839">
    <property type="entry name" value="Aminotransferase_I/II_large"/>
</dbReference>
<dbReference type="AlphaFoldDB" id="A0A2A2ZKP8"/>
<evidence type="ECO:0000256" key="4">
    <source>
        <dbReference type="ARBA" id="ARBA00011738"/>
    </source>
</evidence>
<evidence type="ECO:0000256" key="13">
    <source>
        <dbReference type="RuleBase" id="RU003693"/>
    </source>
</evidence>
<sequence length="381" mass="39376">MKAPIEVSPLAWLDAVEQQRRAAGLRRSLRPRPPVATELDLASNDYLGLSQHPDVIDGGVAALRLWGAGATGSRLVTGDTELHQQFESELADYVGAASGLLFSSGYAANLGAVVGLSGRGALVVSDAYSHASLVDACRLSRARVVVTPHRDVDAVLAALADRDEERAVVITESVFSTDGALAPLRELHEVCRRHRALLIVDEAHGLGVRGGGRGLVFEAGLAGAPDVVMTTTLSKALGSQGGAVLGPAAVRAHLIDAARTFIFDTGLAPAAVGAARAALGVLRAEPWRVGAVLRHAGVLAEVCRVREVPQSAVVSVILGDPDVAVAAATACLDAGVRVGCFRPPTVPAGTSRLRLTARASLDDAELEVARRVLTDVLAGLG</sequence>
<evidence type="ECO:0000256" key="8">
    <source>
        <dbReference type="ARBA" id="ARBA00022898"/>
    </source>
</evidence>
<keyword evidence="6" id="KW-0808">Transferase</keyword>
<evidence type="ECO:0000256" key="10">
    <source>
        <dbReference type="ARBA" id="ARBA00032610"/>
    </source>
</evidence>
<dbReference type="OrthoDB" id="9807157at2"/>
<comment type="catalytic activity">
    <reaction evidence="12">
        <text>6-carboxyhexanoyl-[ACP] + L-alanine + H(+) = (8S)-8-amino-7-oxononanoate + holo-[ACP] + CO2</text>
        <dbReference type="Rhea" id="RHEA:42288"/>
        <dbReference type="Rhea" id="RHEA-COMP:9685"/>
        <dbReference type="Rhea" id="RHEA-COMP:9955"/>
        <dbReference type="ChEBI" id="CHEBI:15378"/>
        <dbReference type="ChEBI" id="CHEBI:16526"/>
        <dbReference type="ChEBI" id="CHEBI:57972"/>
        <dbReference type="ChEBI" id="CHEBI:64479"/>
        <dbReference type="ChEBI" id="CHEBI:78846"/>
        <dbReference type="ChEBI" id="CHEBI:149468"/>
        <dbReference type="EC" id="2.3.1.47"/>
    </reaction>
</comment>
<dbReference type="SUPFAM" id="SSF53383">
    <property type="entry name" value="PLP-dependent transferases"/>
    <property type="match status" value="1"/>
</dbReference>
<dbReference type="GO" id="GO:0009102">
    <property type="term" value="P:biotin biosynthetic process"/>
    <property type="evidence" value="ECO:0007669"/>
    <property type="project" value="UniProtKB-KW"/>
</dbReference>
<evidence type="ECO:0000313" key="15">
    <source>
        <dbReference type="EMBL" id="PBA27019.1"/>
    </source>
</evidence>
<dbReference type="PANTHER" id="PTHR13693:SF100">
    <property type="entry name" value="8-AMINO-7-OXONONANOATE SYNTHASE"/>
    <property type="match status" value="1"/>
</dbReference>
<protein>
    <recommendedName>
        <fullName evidence="5">8-amino-7-oxononanoate synthase</fullName>
        <ecNumber evidence="5">2.3.1.47</ecNumber>
    </recommendedName>
    <alternativeName>
        <fullName evidence="10">7-keto-8-amino-pelargonic acid synthase</fullName>
    </alternativeName>
    <alternativeName>
        <fullName evidence="11">8-amino-7-ketopelargonate synthase</fullName>
    </alternativeName>
</protein>
<dbReference type="Pfam" id="PF00155">
    <property type="entry name" value="Aminotran_1_2"/>
    <property type="match status" value="1"/>
</dbReference>
<dbReference type="Gene3D" id="3.90.1150.10">
    <property type="entry name" value="Aspartate Aminotransferase, domain 1"/>
    <property type="match status" value="1"/>
</dbReference>
<dbReference type="PROSITE" id="PS00599">
    <property type="entry name" value="AA_TRANSFER_CLASS_2"/>
    <property type="match status" value="1"/>
</dbReference>
<evidence type="ECO:0000256" key="5">
    <source>
        <dbReference type="ARBA" id="ARBA00013187"/>
    </source>
</evidence>
<reference evidence="15 16" key="1">
    <citation type="submission" date="2017-08" db="EMBL/GenBank/DDBJ databases">
        <title>Phylogenetic analysis of Mycobacterium avium complex whole genomes.</title>
        <authorList>
            <person name="Caverly L.J."/>
            <person name="Spilker T."/>
            <person name="Lipuma J."/>
        </authorList>
    </citation>
    <scope>NUCLEOTIDE SEQUENCE [LARGE SCALE GENOMIC DNA]</scope>
    <source>
        <strain evidence="15 16">FLAC0165</strain>
    </source>
</reference>
<evidence type="ECO:0000256" key="3">
    <source>
        <dbReference type="ARBA" id="ARBA00010008"/>
    </source>
</evidence>